<dbReference type="Proteomes" id="UP000321798">
    <property type="component" value="Unassembled WGS sequence"/>
</dbReference>
<proteinExistence type="predicted"/>
<protein>
    <submittedName>
        <fullName evidence="2">Uncharacterized protein</fullName>
    </submittedName>
</protein>
<keyword evidence="3" id="KW-1185">Reference proteome</keyword>
<feature type="region of interest" description="Disordered" evidence="1">
    <location>
        <begin position="44"/>
        <end position="64"/>
    </location>
</feature>
<gene>
    <name evidence="2" type="ORF">CSO01_02630</name>
</gene>
<dbReference type="AlphaFoldDB" id="A0A512P8L9"/>
<comment type="caution">
    <text evidence="2">The sequence shown here is derived from an EMBL/GenBank/DDBJ whole genome shotgun (WGS) entry which is preliminary data.</text>
</comment>
<evidence type="ECO:0000313" key="3">
    <source>
        <dbReference type="Proteomes" id="UP000321798"/>
    </source>
</evidence>
<sequence>MNKFTEITSSTMSTVSVPRSLAPIGVRFQGRPVSVAGYVGGAPQLRGRHTNGTDPHLCHGAPLL</sequence>
<accession>A0A512P8L9</accession>
<organism evidence="2 3">
    <name type="scientific">Cellulomonas soli</name>
    <dbReference type="NCBI Taxonomy" id="931535"/>
    <lineage>
        <taxon>Bacteria</taxon>
        <taxon>Bacillati</taxon>
        <taxon>Actinomycetota</taxon>
        <taxon>Actinomycetes</taxon>
        <taxon>Micrococcales</taxon>
        <taxon>Cellulomonadaceae</taxon>
        <taxon>Cellulomonas</taxon>
    </lineage>
</organism>
<name>A0A512P8L9_9CELL</name>
<reference evidence="2 3" key="1">
    <citation type="submission" date="2019-07" db="EMBL/GenBank/DDBJ databases">
        <title>Whole genome shotgun sequence of Cellulomonas soli NBRC 109434.</title>
        <authorList>
            <person name="Hosoyama A."/>
            <person name="Uohara A."/>
            <person name="Ohji S."/>
            <person name="Ichikawa N."/>
        </authorList>
    </citation>
    <scope>NUCLEOTIDE SEQUENCE [LARGE SCALE GENOMIC DNA]</scope>
    <source>
        <strain evidence="2 3">NBRC 109434</strain>
    </source>
</reference>
<evidence type="ECO:0000256" key="1">
    <source>
        <dbReference type="SAM" id="MobiDB-lite"/>
    </source>
</evidence>
<dbReference type="EMBL" id="BKAL01000001">
    <property type="protein sequence ID" value="GEP67548.1"/>
    <property type="molecule type" value="Genomic_DNA"/>
</dbReference>
<evidence type="ECO:0000313" key="2">
    <source>
        <dbReference type="EMBL" id="GEP67548.1"/>
    </source>
</evidence>